<accession>A0A7J8KAZ4</accession>
<organism evidence="2 3">
    <name type="scientific">Rousettus aegyptiacus</name>
    <name type="common">Egyptian fruit bat</name>
    <name type="synonym">Pteropus aegyptiacus</name>
    <dbReference type="NCBI Taxonomy" id="9407"/>
    <lineage>
        <taxon>Eukaryota</taxon>
        <taxon>Metazoa</taxon>
        <taxon>Chordata</taxon>
        <taxon>Craniata</taxon>
        <taxon>Vertebrata</taxon>
        <taxon>Euteleostomi</taxon>
        <taxon>Mammalia</taxon>
        <taxon>Eutheria</taxon>
        <taxon>Laurasiatheria</taxon>
        <taxon>Chiroptera</taxon>
        <taxon>Yinpterochiroptera</taxon>
        <taxon>Pteropodoidea</taxon>
        <taxon>Pteropodidae</taxon>
        <taxon>Rousettinae</taxon>
        <taxon>Rousettus</taxon>
    </lineage>
</organism>
<protein>
    <submittedName>
        <fullName evidence="2">Uncharacterized protein</fullName>
    </submittedName>
</protein>
<evidence type="ECO:0000313" key="2">
    <source>
        <dbReference type="EMBL" id="KAF6506002.1"/>
    </source>
</evidence>
<feature type="compositionally biased region" description="Polar residues" evidence="1">
    <location>
        <begin position="65"/>
        <end position="79"/>
    </location>
</feature>
<dbReference type="Proteomes" id="UP000593571">
    <property type="component" value="Unassembled WGS sequence"/>
</dbReference>
<name>A0A7J8KAZ4_ROUAE</name>
<keyword evidence="3" id="KW-1185">Reference proteome</keyword>
<gene>
    <name evidence="2" type="ORF">HJG63_007867</name>
</gene>
<dbReference type="EMBL" id="JACASE010000001">
    <property type="protein sequence ID" value="KAF6506002.1"/>
    <property type="molecule type" value="Genomic_DNA"/>
</dbReference>
<proteinExistence type="predicted"/>
<dbReference type="AlphaFoldDB" id="A0A7J8KAZ4"/>
<reference evidence="2 3" key="1">
    <citation type="journal article" date="2020" name="Nature">
        <title>Six reference-quality genomes reveal evolution of bat adaptations.</title>
        <authorList>
            <person name="Jebb D."/>
            <person name="Huang Z."/>
            <person name="Pippel M."/>
            <person name="Hughes G.M."/>
            <person name="Lavrichenko K."/>
            <person name="Devanna P."/>
            <person name="Winkler S."/>
            <person name="Jermiin L.S."/>
            <person name="Skirmuntt E.C."/>
            <person name="Katzourakis A."/>
            <person name="Burkitt-Gray L."/>
            <person name="Ray D.A."/>
            <person name="Sullivan K.A.M."/>
            <person name="Roscito J.G."/>
            <person name="Kirilenko B.M."/>
            <person name="Davalos L.M."/>
            <person name="Corthals A.P."/>
            <person name="Power M.L."/>
            <person name="Jones G."/>
            <person name="Ransome R.D."/>
            <person name="Dechmann D.K.N."/>
            <person name="Locatelli A.G."/>
            <person name="Puechmaille S.J."/>
            <person name="Fedrigo O."/>
            <person name="Jarvis E.D."/>
            <person name="Hiller M."/>
            <person name="Vernes S.C."/>
            <person name="Myers E.W."/>
            <person name="Teeling E.C."/>
        </authorList>
    </citation>
    <scope>NUCLEOTIDE SEQUENCE [LARGE SCALE GENOMIC DNA]</scope>
    <source>
        <strain evidence="2">MRouAeg1</strain>
        <tissue evidence="2">Muscle</tissue>
    </source>
</reference>
<feature type="region of interest" description="Disordered" evidence="1">
    <location>
        <begin position="60"/>
        <end position="92"/>
    </location>
</feature>
<comment type="caution">
    <text evidence="2">The sequence shown here is derived from an EMBL/GenBank/DDBJ whole genome shotgun (WGS) entry which is preliminary data.</text>
</comment>
<evidence type="ECO:0000256" key="1">
    <source>
        <dbReference type="SAM" id="MobiDB-lite"/>
    </source>
</evidence>
<feature type="region of interest" description="Disordered" evidence="1">
    <location>
        <begin position="117"/>
        <end position="137"/>
    </location>
</feature>
<evidence type="ECO:0000313" key="3">
    <source>
        <dbReference type="Proteomes" id="UP000593571"/>
    </source>
</evidence>
<sequence length="167" mass="18185">MSLHQRRNLENLTINCLFKAGGVLWEGVWEAGANWARRWGSGRDWSNLCAQPFHILCPGAPASKPQHQARGTNSSSSCPVQGPSRNPRHPVAFSPPLLRAADQFTVDRLEGKCANVYGTEMPSNRGPQPLGPVTTGTRTGSWPIRNQAAQQEILDVITSATGIFQIT</sequence>